<dbReference type="NCBIfam" id="TIGR02098">
    <property type="entry name" value="MJ0042_CXXC"/>
    <property type="match status" value="1"/>
</dbReference>
<accession>A0A2D2B008</accession>
<feature type="domain" description="Zinc finger/thioredoxin putative" evidence="3">
    <location>
        <begin position="45"/>
        <end position="79"/>
    </location>
</feature>
<dbReference type="Proteomes" id="UP000228945">
    <property type="component" value="Chromosome"/>
</dbReference>
<evidence type="ECO:0000256" key="1">
    <source>
        <dbReference type="SAM" id="MobiDB-lite"/>
    </source>
</evidence>
<dbReference type="AlphaFoldDB" id="A0A2D2B008"/>
<proteinExistence type="predicted"/>
<name>A0A2D2B008_9CAUL</name>
<keyword evidence="5" id="KW-1185">Reference proteome</keyword>
<protein>
    <recommendedName>
        <fullName evidence="3">Zinc finger/thioredoxin putative domain-containing protein</fullName>
    </recommendedName>
</protein>
<dbReference type="EMBL" id="CP024201">
    <property type="protein sequence ID" value="ATQ43596.1"/>
    <property type="molecule type" value="Genomic_DNA"/>
</dbReference>
<keyword evidence="2" id="KW-0812">Transmembrane</keyword>
<evidence type="ECO:0000256" key="2">
    <source>
        <dbReference type="SAM" id="Phobius"/>
    </source>
</evidence>
<dbReference type="KEGG" id="cmb:CSW64_14910"/>
<evidence type="ECO:0000313" key="4">
    <source>
        <dbReference type="EMBL" id="ATQ43596.1"/>
    </source>
</evidence>
<dbReference type="NCBIfam" id="NF038353">
    <property type="entry name" value="FxLYD_dom"/>
    <property type="match status" value="1"/>
</dbReference>
<evidence type="ECO:0000313" key="5">
    <source>
        <dbReference type="Proteomes" id="UP000228945"/>
    </source>
</evidence>
<keyword evidence="2" id="KW-0472">Membrane</keyword>
<evidence type="ECO:0000259" key="3">
    <source>
        <dbReference type="Pfam" id="PF13717"/>
    </source>
</evidence>
<feature type="transmembrane region" description="Helical" evidence="2">
    <location>
        <begin position="136"/>
        <end position="160"/>
    </location>
</feature>
<feature type="region of interest" description="Disordered" evidence="1">
    <location>
        <begin position="281"/>
        <end position="332"/>
    </location>
</feature>
<feature type="region of interest" description="Disordered" evidence="1">
    <location>
        <begin position="96"/>
        <end position="116"/>
    </location>
</feature>
<organism evidence="4 5">
    <name type="scientific">Caulobacter mirabilis</name>
    <dbReference type="NCBI Taxonomy" id="69666"/>
    <lineage>
        <taxon>Bacteria</taxon>
        <taxon>Pseudomonadati</taxon>
        <taxon>Pseudomonadota</taxon>
        <taxon>Alphaproteobacteria</taxon>
        <taxon>Caulobacterales</taxon>
        <taxon>Caulobacteraceae</taxon>
        <taxon>Caulobacter</taxon>
    </lineage>
</organism>
<dbReference type="InterPro" id="IPR047676">
    <property type="entry name" value="FxLYD_dom"/>
</dbReference>
<reference evidence="4 5" key="1">
    <citation type="submission" date="2017-10" db="EMBL/GenBank/DDBJ databases">
        <title>Genome sequence of Caulobacter mirabilis FWC38.</title>
        <authorList>
            <person name="Fiebig A."/>
            <person name="Crosson S."/>
        </authorList>
    </citation>
    <scope>NUCLEOTIDE SEQUENCE [LARGE SCALE GENOMIC DNA]</scope>
    <source>
        <strain evidence="4 5">FWC 38</strain>
    </source>
</reference>
<dbReference type="InterPro" id="IPR011723">
    <property type="entry name" value="Znf/thioredoxin_put"/>
</dbReference>
<dbReference type="Pfam" id="PF13717">
    <property type="entry name" value="Zn_ribbon_4"/>
    <property type="match status" value="1"/>
</dbReference>
<gene>
    <name evidence="4" type="ORF">CSW64_14910</name>
</gene>
<dbReference type="OrthoDB" id="7159357at2"/>
<keyword evidence="2" id="KW-1133">Transmembrane helix</keyword>
<sequence length="332" mass="34809">MPTPSRRRMGPAMGSPARAASGFLDMRAEIGDLGRRSGSVRFAGMILTCPDCATRYFVPDDKVGPTGRTVKCSACGTRWSAQPEADLELFVDPNGAQAREPSEAKPDEAPVSALPGEELPKVFRQKATNERRVREAATAGVVWAGMGVALVAIVAAAVVFRGKVVDIWPTSAAAYAGVGLPVNRVGLTLEEVRAEAALQDGHAALVVSGIMRNVEDRPVKAPPLRIELLNREAKVVRAQLSTPADPIIPPGETRHFAVSLLDPPTSAVGLDIGFELAKGAKGEPAHAPQVEAKKTKVALRGAVQPSPVPPAATTDAQPLPADSPYALPAESH</sequence>